<evidence type="ECO:0000259" key="1">
    <source>
        <dbReference type="Pfam" id="PF13635"/>
    </source>
</evidence>
<dbReference type="EMBL" id="JBHSQI010000009">
    <property type="protein sequence ID" value="MFC6154751.1"/>
    <property type="molecule type" value="Genomic_DNA"/>
</dbReference>
<dbReference type="Pfam" id="PF13635">
    <property type="entry name" value="DUF4143"/>
    <property type="match status" value="1"/>
</dbReference>
<keyword evidence="2" id="KW-0547">Nucleotide-binding</keyword>
<sequence length="421" mass="45206">MEYRERVVDGLLARHLVDSAVVVLEGPRGAGASRAAGRVAARTWRLDIDDYARQFVDMAPHLLLEPGGAPGPVLFDEWQEIPRTLARVLSSVDAAPGQVLLAGSETPTEADELLASGAVARVQIRPMSLWESGHSTGAVSLAALFAGNDVDLTAPAPTLDPHQLFERMVVGGWPGLEGLGETKARRWLREYLLILVRDDFPTRGVRRTPDDLRRFLGVLAAGVGTEQKLSAVARDLAAATSTRTPRAETVAEYLTVLRRLLLLEDVPAWTPQLTSAAALRRTPRRFFVDPSFGLAALGLSSAALRRNLTAAAQHFEGLVLRDLRTYADPLGGVVHHLRDNNGRTVDFVVVLPDGSWGGVAVRMNPAGIDDAAKELLWLAGRVDVSVTGQHPAAFMLVVTGAGLVEVRDDGVLVAPVASLRP</sequence>
<protein>
    <submittedName>
        <fullName evidence="2">ATP-binding protein</fullName>
    </submittedName>
</protein>
<comment type="caution">
    <text evidence="2">The sequence shown here is derived from an EMBL/GenBank/DDBJ whole genome shotgun (WGS) entry which is preliminary data.</text>
</comment>
<feature type="domain" description="DUF4143" evidence="1">
    <location>
        <begin position="198"/>
        <end position="359"/>
    </location>
</feature>
<keyword evidence="3" id="KW-1185">Reference proteome</keyword>
<dbReference type="GO" id="GO:0005524">
    <property type="term" value="F:ATP binding"/>
    <property type="evidence" value="ECO:0007669"/>
    <property type="project" value="UniProtKB-KW"/>
</dbReference>
<accession>A0ABW1QYX7</accession>
<gene>
    <name evidence="2" type="ORF">ACFPWU_13865</name>
</gene>
<evidence type="ECO:0000313" key="3">
    <source>
        <dbReference type="Proteomes" id="UP001596098"/>
    </source>
</evidence>
<dbReference type="PANTHER" id="PTHR43566">
    <property type="entry name" value="CONSERVED PROTEIN"/>
    <property type="match status" value="1"/>
</dbReference>
<dbReference type="RefSeq" id="WP_164878755.1">
    <property type="nucleotide sequence ID" value="NZ_CP034929.1"/>
</dbReference>
<reference evidence="3" key="1">
    <citation type="journal article" date="2019" name="Int. J. Syst. Evol. Microbiol.">
        <title>The Global Catalogue of Microorganisms (GCM) 10K type strain sequencing project: providing services to taxonomists for standard genome sequencing and annotation.</title>
        <authorList>
            <consortium name="The Broad Institute Genomics Platform"/>
            <consortium name="The Broad Institute Genome Sequencing Center for Infectious Disease"/>
            <person name="Wu L."/>
            <person name="Ma J."/>
        </authorList>
    </citation>
    <scope>NUCLEOTIDE SEQUENCE [LARGE SCALE GENOMIC DNA]</scope>
    <source>
        <strain evidence="3">DFY28</strain>
    </source>
</reference>
<name>A0ABW1QYX7_9ACTN</name>
<dbReference type="InterPro" id="IPR025420">
    <property type="entry name" value="DUF4143"/>
</dbReference>
<organism evidence="2 3">
    <name type="scientific">Nocardioides yefusunii</name>
    <dbReference type="NCBI Taxonomy" id="2500546"/>
    <lineage>
        <taxon>Bacteria</taxon>
        <taxon>Bacillati</taxon>
        <taxon>Actinomycetota</taxon>
        <taxon>Actinomycetes</taxon>
        <taxon>Propionibacteriales</taxon>
        <taxon>Nocardioidaceae</taxon>
        <taxon>Nocardioides</taxon>
    </lineage>
</organism>
<proteinExistence type="predicted"/>
<dbReference type="Proteomes" id="UP001596098">
    <property type="component" value="Unassembled WGS sequence"/>
</dbReference>
<dbReference type="PANTHER" id="PTHR43566:SF2">
    <property type="entry name" value="DUF4143 DOMAIN-CONTAINING PROTEIN"/>
    <property type="match status" value="1"/>
</dbReference>
<evidence type="ECO:0000313" key="2">
    <source>
        <dbReference type="EMBL" id="MFC6154751.1"/>
    </source>
</evidence>
<keyword evidence="2" id="KW-0067">ATP-binding</keyword>